<dbReference type="EMBL" id="CM029043">
    <property type="protein sequence ID" value="KAG2612130.1"/>
    <property type="molecule type" value="Genomic_DNA"/>
</dbReference>
<feature type="compositionally biased region" description="Basic residues" evidence="1">
    <location>
        <begin position="37"/>
        <end position="52"/>
    </location>
</feature>
<evidence type="ECO:0000256" key="1">
    <source>
        <dbReference type="SAM" id="MobiDB-lite"/>
    </source>
</evidence>
<name>A0A8T0TMQ4_PANVG</name>
<gene>
    <name evidence="2" type="ORF">PVAP13_4KG241605</name>
</gene>
<evidence type="ECO:0000313" key="3">
    <source>
        <dbReference type="Proteomes" id="UP000823388"/>
    </source>
</evidence>
<proteinExistence type="predicted"/>
<evidence type="ECO:0000313" key="2">
    <source>
        <dbReference type="EMBL" id="KAG2612130.1"/>
    </source>
</evidence>
<reference evidence="2" key="1">
    <citation type="submission" date="2020-05" db="EMBL/GenBank/DDBJ databases">
        <title>WGS assembly of Panicum virgatum.</title>
        <authorList>
            <person name="Lovell J.T."/>
            <person name="Jenkins J."/>
            <person name="Shu S."/>
            <person name="Juenger T.E."/>
            <person name="Schmutz J."/>
        </authorList>
    </citation>
    <scope>NUCLEOTIDE SEQUENCE</scope>
    <source>
        <strain evidence="2">AP13</strain>
    </source>
</reference>
<protein>
    <submittedName>
        <fullName evidence="2">Uncharacterized protein</fullName>
    </submittedName>
</protein>
<feature type="compositionally biased region" description="Low complexity" evidence="1">
    <location>
        <begin position="53"/>
        <end position="68"/>
    </location>
</feature>
<feature type="region of interest" description="Disordered" evidence="1">
    <location>
        <begin position="1"/>
        <end position="73"/>
    </location>
</feature>
<organism evidence="2 3">
    <name type="scientific">Panicum virgatum</name>
    <name type="common">Blackwell switchgrass</name>
    <dbReference type="NCBI Taxonomy" id="38727"/>
    <lineage>
        <taxon>Eukaryota</taxon>
        <taxon>Viridiplantae</taxon>
        <taxon>Streptophyta</taxon>
        <taxon>Embryophyta</taxon>
        <taxon>Tracheophyta</taxon>
        <taxon>Spermatophyta</taxon>
        <taxon>Magnoliopsida</taxon>
        <taxon>Liliopsida</taxon>
        <taxon>Poales</taxon>
        <taxon>Poaceae</taxon>
        <taxon>PACMAD clade</taxon>
        <taxon>Panicoideae</taxon>
        <taxon>Panicodae</taxon>
        <taxon>Paniceae</taxon>
        <taxon>Panicinae</taxon>
        <taxon>Panicum</taxon>
        <taxon>Panicum sect. Hiantes</taxon>
    </lineage>
</organism>
<comment type="caution">
    <text evidence="2">The sequence shown here is derived from an EMBL/GenBank/DDBJ whole genome shotgun (WGS) entry which is preliminary data.</text>
</comment>
<feature type="compositionally biased region" description="Gly residues" evidence="1">
    <location>
        <begin position="19"/>
        <end position="34"/>
    </location>
</feature>
<dbReference type="AlphaFoldDB" id="A0A8T0TMQ4"/>
<dbReference type="Proteomes" id="UP000823388">
    <property type="component" value="Chromosome 4K"/>
</dbReference>
<accession>A0A8T0TMQ4</accession>
<keyword evidence="3" id="KW-1185">Reference proteome</keyword>
<sequence length="271" mass="29045">MQPTRDRSGSGTVSTRGRAAGGRGAACGMSGHGAGAARRRAGGQVARSRRRAPPAADSPRAGAAAVPAGGCGPPCRGKRGRRWWRALGSRASIEIPFSVTAPRFSPKAGWPATTELVEDALLRVGPDDPMLVCRRWLQLVCGPGTRPMFREFHRAPPRLVFLGNKASSNRFAPTSSVRPPAPRRPRRLGSAPLAGVVGRHLGFCLCIVLVSWMPSPSPGRKSRAAPAPGHLPLSRIMSLLIPFLCNMVHMMMQLPMFSSVLSMLRQLVREE</sequence>